<reference evidence="2" key="1">
    <citation type="submission" date="2025-08" db="UniProtKB">
        <authorList>
            <consortium name="RefSeq"/>
        </authorList>
    </citation>
    <scope>IDENTIFICATION</scope>
</reference>
<protein>
    <submittedName>
        <fullName evidence="2">Uncharacterized protein C9orf153 homolog</fullName>
    </submittedName>
</protein>
<sequence>MPLTDDTTLIKDSMEEVSPICLLPELYAFAEDFKKESKKSMSQKIHSMSLSDAQKMLSQNLHVMFINRTGMRSRASQTVLMCTLHQNEDQEKPKSMTDVLHDSLLSGSLSALHKLQKTQERLLRRGIPPPVHTFPYEILFDSATPPATASVWKKVQSTLTFYNLALPKAASEKFVIEEKAPQYFLINPGNLNR</sequence>
<organism evidence="1 2">
    <name type="scientific">Echinops telfairi</name>
    <name type="common">Lesser hedgehog tenrec</name>
    <dbReference type="NCBI Taxonomy" id="9371"/>
    <lineage>
        <taxon>Eukaryota</taxon>
        <taxon>Metazoa</taxon>
        <taxon>Chordata</taxon>
        <taxon>Craniata</taxon>
        <taxon>Vertebrata</taxon>
        <taxon>Euteleostomi</taxon>
        <taxon>Mammalia</taxon>
        <taxon>Eutheria</taxon>
        <taxon>Afrotheria</taxon>
        <taxon>Tenrecidae</taxon>
        <taxon>Tenrecinae</taxon>
        <taxon>Echinops</taxon>
    </lineage>
</organism>
<evidence type="ECO:0000313" key="2">
    <source>
        <dbReference type="RefSeq" id="XP_045145372.1"/>
    </source>
</evidence>
<dbReference type="RefSeq" id="XP_045145372.1">
    <property type="nucleotide sequence ID" value="XM_045289437.1"/>
</dbReference>
<accession>A0AC55D0V0</accession>
<dbReference type="Proteomes" id="UP000694863">
    <property type="component" value="Unplaced"/>
</dbReference>
<keyword evidence="1" id="KW-1185">Reference proteome</keyword>
<name>A0AC55D0V0_ECHTE</name>
<proteinExistence type="predicted"/>
<evidence type="ECO:0000313" key="1">
    <source>
        <dbReference type="Proteomes" id="UP000694863"/>
    </source>
</evidence>
<gene>
    <name evidence="2" type="primary">CUNH9orf153</name>
</gene>